<evidence type="ECO:0000313" key="5">
    <source>
        <dbReference type="Proteomes" id="UP001442494"/>
    </source>
</evidence>
<dbReference type="Pfam" id="PF13439">
    <property type="entry name" value="Glyco_transf_4"/>
    <property type="match status" value="1"/>
</dbReference>
<dbReference type="EMBL" id="JAMPKK010000050">
    <property type="protein sequence ID" value="MEP0866748.1"/>
    <property type="molecule type" value="Genomic_DNA"/>
</dbReference>
<dbReference type="CDD" id="cd03809">
    <property type="entry name" value="GT4_MtfB-like"/>
    <property type="match status" value="1"/>
</dbReference>
<evidence type="ECO:0000313" key="4">
    <source>
        <dbReference type="EMBL" id="MEP0866748.1"/>
    </source>
</evidence>
<dbReference type="InterPro" id="IPR028098">
    <property type="entry name" value="Glyco_trans_4-like_N"/>
</dbReference>
<evidence type="ECO:0000259" key="2">
    <source>
        <dbReference type="Pfam" id="PF00534"/>
    </source>
</evidence>
<proteinExistence type="predicted"/>
<dbReference type="SUPFAM" id="SSF53756">
    <property type="entry name" value="UDP-Glycosyltransferase/glycogen phosphorylase"/>
    <property type="match status" value="1"/>
</dbReference>
<sequence length="399" mass="44416">MPLLGFVAQPSLQMENYLSSQLLINLSFLFSKPTGIATYAANIFPYLQHLNPTLLIANNILNNGEAEPTLVSSQVEPGKQEGVWKSNYSRYPVPPNLTPEQGTKGHFNRILWTQLQLPQVYKNLNSSLLFSPLPEAPLFSGCRSVVMVHDLIPVRFPKRGSPLGLYFRYYIPQVLGQAQHIICNSRATAQDIRNFYKIPEDKITPILLAYDANHFRYLDLPTSNYFLYIGRYDPYKNLTRLIEAFATLSNCGDRELWLAGSADKRYAPILIEQVERLGLKNRVKFLEYVPSAQLPTLVNQAIALVFPSLWEGFGLPVLEAMACGTPVITSNISSLPEVAGDAAILVNPYNVGEIADAMQAVATDSGLRSRLSDASLARASQFSWAKTGQATAEVLKRYL</sequence>
<reference evidence="4 5" key="1">
    <citation type="submission" date="2022-04" db="EMBL/GenBank/DDBJ databases">
        <title>Positive selection, recombination, and allopatry shape intraspecific diversity of widespread and dominant cyanobacteria.</title>
        <authorList>
            <person name="Wei J."/>
            <person name="Shu W."/>
            <person name="Hu C."/>
        </authorList>
    </citation>
    <scope>NUCLEOTIDE SEQUENCE [LARGE SCALE GENOMIC DNA]</scope>
    <source>
        <strain evidence="4 5">GB2-A5</strain>
    </source>
</reference>
<accession>A0ABV0JTF6</accession>
<feature type="domain" description="Glycosyltransferase subfamily 4-like N-terminal" evidence="3">
    <location>
        <begin position="103"/>
        <end position="206"/>
    </location>
</feature>
<organism evidence="4 5">
    <name type="scientific">Funiculus sociatus GB2-A5</name>
    <dbReference type="NCBI Taxonomy" id="2933946"/>
    <lineage>
        <taxon>Bacteria</taxon>
        <taxon>Bacillati</taxon>
        <taxon>Cyanobacteriota</taxon>
        <taxon>Cyanophyceae</taxon>
        <taxon>Coleofasciculales</taxon>
        <taxon>Coleofasciculaceae</taxon>
        <taxon>Funiculus</taxon>
    </lineage>
</organism>
<dbReference type="Gene3D" id="3.40.50.2000">
    <property type="entry name" value="Glycogen Phosphorylase B"/>
    <property type="match status" value="2"/>
</dbReference>
<evidence type="ECO:0000256" key="1">
    <source>
        <dbReference type="ARBA" id="ARBA00022679"/>
    </source>
</evidence>
<evidence type="ECO:0000259" key="3">
    <source>
        <dbReference type="Pfam" id="PF13439"/>
    </source>
</evidence>
<name>A0ABV0JTF6_9CYAN</name>
<dbReference type="Proteomes" id="UP001442494">
    <property type="component" value="Unassembled WGS sequence"/>
</dbReference>
<dbReference type="Pfam" id="PF00534">
    <property type="entry name" value="Glycos_transf_1"/>
    <property type="match status" value="1"/>
</dbReference>
<comment type="caution">
    <text evidence="4">The sequence shown here is derived from an EMBL/GenBank/DDBJ whole genome shotgun (WGS) entry which is preliminary data.</text>
</comment>
<dbReference type="PANTHER" id="PTHR46401:SF2">
    <property type="entry name" value="GLYCOSYLTRANSFERASE WBBK-RELATED"/>
    <property type="match status" value="1"/>
</dbReference>
<keyword evidence="5" id="KW-1185">Reference proteome</keyword>
<keyword evidence="1" id="KW-0808">Transferase</keyword>
<feature type="domain" description="Glycosyl transferase family 1" evidence="2">
    <location>
        <begin position="221"/>
        <end position="374"/>
    </location>
</feature>
<gene>
    <name evidence="4" type="ORF">NDI37_20040</name>
</gene>
<dbReference type="RefSeq" id="WP_242023806.1">
    <property type="nucleotide sequence ID" value="NZ_JAMPKK010000050.1"/>
</dbReference>
<dbReference type="PANTHER" id="PTHR46401">
    <property type="entry name" value="GLYCOSYLTRANSFERASE WBBK-RELATED"/>
    <property type="match status" value="1"/>
</dbReference>
<dbReference type="InterPro" id="IPR001296">
    <property type="entry name" value="Glyco_trans_1"/>
</dbReference>
<protein>
    <submittedName>
        <fullName evidence="4">Glycosyltransferase family 4 protein</fullName>
    </submittedName>
</protein>